<accession>A0A139XGZ5</accession>
<name>A0A139XGZ5_9CYAN</name>
<evidence type="ECO:0000313" key="1">
    <source>
        <dbReference type="EMBL" id="KYC43951.1"/>
    </source>
</evidence>
<dbReference type="EMBL" id="ANNX02000012">
    <property type="protein sequence ID" value="KYC43951.1"/>
    <property type="molecule type" value="Genomic_DNA"/>
</dbReference>
<dbReference type="Proteomes" id="UP000076925">
    <property type="component" value="Unassembled WGS sequence"/>
</dbReference>
<dbReference type="STRING" id="128403.WA1_02045"/>
<reference evidence="1 2" key="1">
    <citation type="journal article" date="2013" name="Genome Biol. Evol.">
        <title>Genomes of Stigonematalean cyanobacteria (subsection V) and the evolution of oxygenic photosynthesis from prokaryotes to plastids.</title>
        <authorList>
            <person name="Dagan T."/>
            <person name="Roettger M."/>
            <person name="Stucken K."/>
            <person name="Landan G."/>
            <person name="Koch R."/>
            <person name="Major P."/>
            <person name="Gould S.B."/>
            <person name="Goremykin V.V."/>
            <person name="Rippka R."/>
            <person name="Tandeau de Marsac N."/>
            <person name="Gugger M."/>
            <person name="Lockhart P.J."/>
            <person name="Allen J.F."/>
            <person name="Brune I."/>
            <person name="Maus I."/>
            <person name="Puhler A."/>
            <person name="Martin W.F."/>
        </authorList>
    </citation>
    <scope>NUCLEOTIDE SEQUENCE [LARGE SCALE GENOMIC DNA]</scope>
    <source>
        <strain evidence="1 2">PCC 7110</strain>
    </source>
</reference>
<dbReference type="AlphaFoldDB" id="A0A139XGZ5"/>
<organism evidence="1 2">
    <name type="scientific">Scytonema hofmannii PCC 7110</name>
    <dbReference type="NCBI Taxonomy" id="128403"/>
    <lineage>
        <taxon>Bacteria</taxon>
        <taxon>Bacillati</taxon>
        <taxon>Cyanobacteriota</taxon>
        <taxon>Cyanophyceae</taxon>
        <taxon>Nostocales</taxon>
        <taxon>Scytonemataceae</taxon>
        <taxon>Scytonema</taxon>
    </lineage>
</organism>
<comment type="caution">
    <text evidence="1">The sequence shown here is derived from an EMBL/GenBank/DDBJ whole genome shotgun (WGS) entry which is preliminary data.</text>
</comment>
<protein>
    <submittedName>
        <fullName evidence="1">Uncharacterized protein</fullName>
    </submittedName>
</protein>
<dbReference type="OrthoDB" id="573064at2"/>
<sequence length="210" mass="23914">MNEEQWNTAHKIAQTLVQENTDVNELGKAIVYLRNAVNQQQTDAGSRFFKYIQTLVRNGRQIGHSGKTSDYYRSIDKACQHYLTKYQNDTKIMLQILGWTSRLMRYYKDGGIIGEISSSTQIPAYTITESSRQREIAVAAQSQSFQVGQIFEAKVTNIKGKEVTYELPGMLKLTVKEPKKYADLSVELIVKIEVLELRDNGVPKKVKCVN</sequence>
<dbReference type="RefSeq" id="WP_017741231.1">
    <property type="nucleotide sequence ID" value="NZ_KQ976354.1"/>
</dbReference>
<gene>
    <name evidence="1" type="ORF">WA1_02045</name>
</gene>
<keyword evidence="2" id="KW-1185">Reference proteome</keyword>
<proteinExistence type="predicted"/>
<evidence type="ECO:0000313" key="2">
    <source>
        <dbReference type="Proteomes" id="UP000076925"/>
    </source>
</evidence>